<dbReference type="KEGG" id="vg:55412225"/>
<evidence type="ECO:0000313" key="2">
    <source>
        <dbReference type="Proteomes" id="UP000504725"/>
    </source>
</evidence>
<reference evidence="1 2" key="1">
    <citation type="journal article" date="2013" name="PLoS Genet.">
        <title>Expanding the Marine Virosphere Using Metagenomics.</title>
        <authorList>
            <person name="Mizuno C.M."/>
            <person name="Rodriguez-Valera F."/>
            <person name="Kimes N.E."/>
            <person name="Ghai R."/>
        </authorList>
    </citation>
    <scope>NUCLEOTIDE SEQUENCE [LARGE SCALE GENOMIC DNA]</scope>
    <source>
        <strain evidence="1">UvMED-CGR-U-MedDCM-OCT-S38-C3</strain>
    </source>
</reference>
<dbReference type="RefSeq" id="YP_009777944.1">
    <property type="nucleotide sequence ID" value="NC_047707.1"/>
</dbReference>
<dbReference type="GeneID" id="55412225"/>
<protein>
    <recommendedName>
        <fullName evidence="3">Internal virion protein</fullName>
    </recommendedName>
</protein>
<organism evidence="1 2">
    <name type="scientific">uncultured phage_MedDCM-OCT-S38-C3</name>
    <dbReference type="NCBI Taxonomy" id="2740803"/>
    <lineage>
        <taxon>Viruses</taxon>
        <taxon>Duplodnaviria</taxon>
        <taxon>Heunggongvirae</taxon>
        <taxon>Uroviricota</taxon>
        <taxon>Caudoviricetes</taxon>
        <taxon>Autographivirales</taxon>
        <taxon>Stopalavirus</taxon>
        <taxon>Stopalavirus S38C3</taxon>
    </lineage>
</organism>
<proteinExistence type="predicted"/>
<keyword evidence="2" id="KW-1185">Reference proteome</keyword>
<dbReference type="Proteomes" id="UP000504725">
    <property type="component" value="Segment"/>
</dbReference>
<evidence type="ECO:0008006" key="3">
    <source>
        <dbReference type="Google" id="ProtNLM"/>
    </source>
</evidence>
<accession>A0A6S4PD45</accession>
<evidence type="ECO:0000313" key="1">
    <source>
        <dbReference type="EMBL" id="BAQ94447.1"/>
    </source>
</evidence>
<sequence>MVLPLLGLGAGVASAGKLGLALGVGQAALGIGQQYIGWQAKNQQYKFDKAFSEANSEFASWQAGFNARINNANKQFQYWQETVNYNQELAYANNARNVESLRAFRQAEVVRDTRAAAGASYIQDSEAIAASLQEQEMQAAIAQQQYSWRALQARSSVRALAQEGKSIDRLVNNYARQEGDYMAIEEINEGIRNRQYTRAQAGRIAQYLSQYNSQQFYDEQVIFDPVVPFPPLPTMVTPPPPNRIGAGPSKAGMFLGMAGSILDGIDTGMSFAGKIKALGTPKSSKGAGT</sequence>
<name>A0A6S4PD45_9CAUD</name>
<dbReference type="EMBL" id="AP013548">
    <property type="protein sequence ID" value="BAQ94447.1"/>
    <property type="molecule type" value="Genomic_DNA"/>
</dbReference>